<dbReference type="SMART" id="SM00343">
    <property type="entry name" value="ZnF_C2HC"/>
    <property type="match status" value="1"/>
</dbReference>
<dbReference type="InterPro" id="IPR056924">
    <property type="entry name" value="SH3_Tf2-1"/>
</dbReference>
<dbReference type="Pfam" id="PF00098">
    <property type="entry name" value="zf-CCHC"/>
    <property type="match status" value="1"/>
</dbReference>
<dbReference type="EMBL" id="JAUUTY010000004">
    <property type="protein sequence ID" value="KAK1646018.1"/>
    <property type="molecule type" value="Genomic_DNA"/>
</dbReference>
<organism evidence="4 5">
    <name type="scientific">Lolium multiflorum</name>
    <name type="common">Italian ryegrass</name>
    <name type="synonym">Lolium perenne subsp. multiflorum</name>
    <dbReference type="NCBI Taxonomy" id="4521"/>
    <lineage>
        <taxon>Eukaryota</taxon>
        <taxon>Viridiplantae</taxon>
        <taxon>Streptophyta</taxon>
        <taxon>Embryophyta</taxon>
        <taxon>Tracheophyta</taxon>
        <taxon>Spermatophyta</taxon>
        <taxon>Magnoliopsida</taxon>
        <taxon>Liliopsida</taxon>
        <taxon>Poales</taxon>
        <taxon>Poaceae</taxon>
        <taxon>BOP clade</taxon>
        <taxon>Pooideae</taxon>
        <taxon>Poodae</taxon>
        <taxon>Poeae</taxon>
        <taxon>Poeae Chloroplast Group 2 (Poeae type)</taxon>
        <taxon>Loliodinae</taxon>
        <taxon>Loliinae</taxon>
        <taxon>Lolium</taxon>
    </lineage>
</organism>
<dbReference type="AlphaFoldDB" id="A0AAD8S779"/>
<keyword evidence="5" id="KW-1185">Reference proteome</keyword>
<evidence type="ECO:0000256" key="1">
    <source>
        <dbReference type="PROSITE-ProRule" id="PRU00047"/>
    </source>
</evidence>
<proteinExistence type="predicted"/>
<dbReference type="InterPro" id="IPR001878">
    <property type="entry name" value="Znf_CCHC"/>
</dbReference>
<sequence length="884" mass="98952">MKFGLDQLQGLVRSYLNNRYQEETSIARGGEEQLDMKTDVKMDVKLDMELDMKISHGRARRSGRHARGEEDVQAGPRPSDRPPTANLPRPGRPAPTGRDLSIVNQENKSAADIITWREYEALRNEMRREFRAQDDVLNGKIDEISQKLDATHVTVTTMQDQMTDVQRNLADLRLAVENLTAQQQQEDDDDPELQDDAHNARDAPRGNHPRGCVPLARHGRGQDEEDGLGKPKFSIPKFEGGADVEEYLTWELKIEKLWSLHPHYTEDRKIKLASSEFDGYALRWWDAFVRVKTVDEYYMEMEMLMQRGRVRESLEMTMQRFLNGLNWLTKQRSKVELQELGVSHPARSAPPPSKSVSNVSNTKKSESAASTSGSNVSTARNRDMVCHTCGGKGHFKRDCPNRKVMVINEDNEYETGDDVDPNAPEDDDYDTDGEDAYSFDARTIVVSQRALNVLPSASTQRCNLFQTKALVGPDKACKVIIDGGSCRNLASKELCTKLKLKYLPHPHPYYIQWLSDNGEMKVNHMVRVEFAIGPNLATCFRMRYPQDFHHCEESHAGGLMGHFGREKTLLMLADHFYWPKMRRDVDRFPKLRKSKLKPRGAGPYKVLAKINDNAYSIDLPVDEFGVSNSFNVADLTPYDGEDLGASGSTPFEGGGGDDEDIPTTPLPPSLINEDEPAVELKYQEETSIARGGEEQLDMKTDVKMDVKLDMELNMKISHGRAREEREACARGEEDVQAGPAPGSKATAMSPPVVHLQIIDELGMGSGILNLPMCLKESFNAIRIALGFHSGANIVIEAGQTQVSFILDDHVVKNHTTCHDVDKGFLVPKSGWATNNGKPCLQNTKSSLNVLASCFLSLGKFSFYSILGILDRLNKSCPIRIDAIG</sequence>
<dbReference type="InterPro" id="IPR036875">
    <property type="entry name" value="Znf_CCHC_sf"/>
</dbReference>
<feature type="compositionally biased region" description="Polar residues" evidence="2">
    <location>
        <begin position="368"/>
        <end position="377"/>
    </location>
</feature>
<feature type="compositionally biased region" description="Basic and acidic residues" evidence="2">
    <location>
        <begin position="195"/>
        <end position="205"/>
    </location>
</feature>
<feature type="compositionally biased region" description="Basic residues" evidence="2">
    <location>
        <begin position="55"/>
        <end position="65"/>
    </location>
</feature>
<dbReference type="GO" id="GO:0008270">
    <property type="term" value="F:zinc ion binding"/>
    <property type="evidence" value="ECO:0007669"/>
    <property type="project" value="UniProtKB-KW"/>
</dbReference>
<feature type="region of interest" description="Disordered" evidence="2">
    <location>
        <begin position="641"/>
        <end position="674"/>
    </location>
</feature>
<accession>A0AAD8S779</accession>
<name>A0AAD8S779_LOLMU</name>
<feature type="compositionally biased region" description="Acidic residues" evidence="2">
    <location>
        <begin position="185"/>
        <end position="194"/>
    </location>
</feature>
<evidence type="ECO:0000259" key="3">
    <source>
        <dbReference type="PROSITE" id="PS50158"/>
    </source>
</evidence>
<evidence type="ECO:0000313" key="5">
    <source>
        <dbReference type="Proteomes" id="UP001231189"/>
    </source>
</evidence>
<dbReference type="PANTHER" id="PTHR35046">
    <property type="entry name" value="ZINC KNUCKLE (CCHC-TYPE) FAMILY PROTEIN"/>
    <property type="match status" value="1"/>
</dbReference>
<comment type="caution">
    <text evidence="4">The sequence shown here is derived from an EMBL/GenBank/DDBJ whole genome shotgun (WGS) entry which is preliminary data.</text>
</comment>
<evidence type="ECO:0000313" key="4">
    <source>
        <dbReference type="EMBL" id="KAK1646018.1"/>
    </source>
</evidence>
<dbReference type="Gene3D" id="4.10.60.10">
    <property type="entry name" value="Zinc finger, CCHC-type"/>
    <property type="match status" value="1"/>
</dbReference>
<feature type="region of interest" description="Disordered" evidence="2">
    <location>
        <begin position="54"/>
        <end position="106"/>
    </location>
</feature>
<gene>
    <name evidence="4" type="ORF">QYE76_063823</name>
</gene>
<reference evidence="4" key="1">
    <citation type="submission" date="2023-07" db="EMBL/GenBank/DDBJ databases">
        <title>A chromosome-level genome assembly of Lolium multiflorum.</title>
        <authorList>
            <person name="Chen Y."/>
            <person name="Copetti D."/>
            <person name="Kolliker R."/>
            <person name="Studer B."/>
        </authorList>
    </citation>
    <scope>NUCLEOTIDE SEQUENCE</scope>
    <source>
        <strain evidence="4">02402/16</strain>
        <tissue evidence="4">Leaf</tissue>
    </source>
</reference>
<evidence type="ECO:0000256" key="2">
    <source>
        <dbReference type="SAM" id="MobiDB-lite"/>
    </source>
</evidence>
<feature type="region of interest" description="Disordered" evidence="2">
    <location>
        <begin position="181"/>
        <end position="234"/>
    </location>
</feature>
<dbReference type="Proteomes" id="UP001231189">
    <property type="component" value="Unassembled WGS sequence"/>
</dbReference>
<dbReference type="PANTHER" id="PTHR35046:SF9">
    <property type="entry name" value="RNA-DIRECTED DNA POLYMERASE"/>
    <property type="match status" value="1"/>
</dbReference>
<feature type="domain" description="CCHC-type" evidence="3">
    <location>
        <begin position="386"/>
        <end position="401"/>
    </location>
</feature>
<dbReference type="Pfam" id="PF24626">
    <property type="entry name" value="SH3_Tf2-1"/>
    <property type="match status" value="1"/>
</dbReference>
<dbReference type="Gene3D" id="1.10.340.70">
    <property type="match status" value="1"/>
</dbReference>
<keyword evidence="1" id="KW-0863">Zinc-finger</keyword>
<dbReference type="PROSITE" id="PS50158">
    <property type="entry name" value="ZF_CCHC"/>
    <property type="match status" value="1"/>
</dbReference>
<dbReference type="SUPFAM" id="SSF57756">
    <property type="entry name" value="Retrovirus zinc finger-like domains"/>
    <property type="match status" value="1"/>
</dbReference>
<keyword evidence="1" id="KW-0479">Metal-binding</keyword>
<feature type="region of interest" description="Disordered" evidence="2">
    <location>
        <begin position="342"/>
        <end position="377"/>
    </location>
</feature>
<protein>
    <recommendedName>
        <fullName evidence="3">CCHC-type domain-containing protein</fullName>
    </recommendedName>
</protein>
<dbReference type="GO" id="GO:0003676">
    <property type="term" value="F:nucleic acid binding"/>
    <property type="evidence" value="ECO:0007669"/>
    <property type="project" value="InterPro"/>
</dbReference>
<keyword evidence="1" id="KW-0862">Zinc</keyword>